<accession>A0A1U7NYW9</accession>
<keyword evidence="3" id="KW-1185">Reference proteome</keyword>
<dbReference type="Proteomes" id="UP000186607">
    <property type="component" value="Unassembled WGS sequence"/>
</dbReference>
<dbReference type="InterPro" id="IPR012334">
    <property type="entry name" value="Pectin_lyas_fold"/>
</dbReference>
<dbReference type="SMART" id="SM00710">
    <property type="entry name" value="PbH1"/>
    <property type="match status" value="4"/>
</dbReference>
<dbReference type="AlphaFoldDB" id="A0A1U7NYW9"/>
<protein>
    <submittedName>
        <fullName evidence="2">Alpha-galactosidase</fullName>
    </submittedName>
</protein>
<dbReference type="SUPFAM" id="SSF51126">
    <property type="entry name" value="Pectin lyase-like"/>
    <property type="match status" value="1"/>
</dbReference>
<gene>
    <name evidence="2" type="ORF">BOO71_0007405</name>
</gene>
<dbReference type="Gene3D" id="2.160.20.10">
    <property type="entry name" value="Single-stranded right-handed beta-helix, Pectin lyase-like"/>
    <property type="match status" value="1"/>
</dbReference>
<evidence type="ECO:0000313" key="3">
    <source>
        <dbReference type="Proteomes" id="UP000186607"/>
    </source>
</evidence>
<dbReference type="OrthoDB" id="52297at2"/>
<feature type="compositionally biased region" description="Basic and acidic residues" evidence="1">
    <location>
        <begin position="1"/>
        <end position="18"/>
    </location>
</feature>
<feature type="region of interest" description="Disordered" evidence="1">
    <location>
        <begin position="1"/>
        <end position="23"/>
    </location>
</feature>
<evidence type="ECO:0000313" key="2">
    <source>
        <dbReference type="EMBL" id="OLV18115.1"/>
    </source>
</evidence>
<proteinExistence type="predicted"/>
<dbReference type="RefSeq" id="WP_083653382.1">
    <property type="nucleotide sequence ID" value="NZ_MSTI01000077.1"/>
</dbReference>
<dbReference type="STRING" id="249408.BOO71_0007405"/>
<dbReference type="InterPro" id="IPR006626">
    <property type="entry name" value="PbH1"/>
</dbReference>
<dbReference type="EMBL" id="MSTI01000077">
    <property type="protein sequence ID" value="OLV18115.1"/>
    <property type="molecule type" value="Genomic_DNA"/>
</dbReference>
<name>A0A1U7NYW9_9DEIO</name>
<evidence type="ECO:0000256" key="1">
    <source>
        <dbReference type="SAM" id="MobiDB-lite"/>
    </source>
</evidence>
<sequence length="452" mass="49003">MKAINDREERSVTEDGRAAHAPTRATGRTLLRAGFLLGALTLALTACVPTQMTDPRTIVPDNDPSVGPAYSGPLVITRGGTYQGNWQSFDPAVPAVMVRTREPVIIENSVVRGRGDLIRGEEANLTLRNTTGYGLNPLTNGAFPGRFLSVYRAVNLVVENNTLRGTSGMYVNLFVGDSTAGQTLKFLRNRVSNVDGRFVTQMGKLTGKRYYVQAIQLNAVNRVPGIEIAWNEIVNAPGHSAVEENISMYESGGTAASPVQIHDNYIDGAYAVRPLNDREYSGGGIMLGDGLQTDMNVVGGYVDVYNNQILRTSNQGIAVAGGHNQRVYGNRIISSGRLPSGEINPHANVGIYVWNSQARGAQGSATFFNNSVQNNLIGWTRFDSRGQVYYNNLWAPSCLAASGNICKDNQDWPVPISQEVERQELTLWQKKLRDANIVVGVPATSTTATTLP</sequence>
<dbReference type="InterPro" id="IPR011050">
    <property type="entry name" value="Pectin_lyase_fold/virulence"/>
</dbReference>
<comment type="caution">
    <text evidence="2">The sequence shown here is derived from an EMBL/GenBank/DDBJ whole genome shotgun (WGS) entry which is preliminary data.</text>
</comment>
<reference evidence="2 3" key="1">
    <citation type="submission" date="2017-01" db="EMBL/GenBank/DDBJ databases">
        <title>Genome Analysis of Deinococcus marmoris KOPRI26562.</title>
        <authorList>
            <person name="Kim J.H."/>
            <person name="Oh H.-M."/>
        </authorList>
    </citation>
    <scope>NUCLEOTIDE SEQUENCE [LARGE SCALE GENOMIC DNA]</scope>
    <source>
        <strain evidence="2 3">KOPRI26562</strain>
    </source>
</reference>
<organism evidence="2 3">
    <name type="scientific">Deinococcus marmoris</name>
    <dbReference type="NCBI Taxonomy" id="249408"/>
    <lineage>
        <taxon>Bacteria</taxon>
        <taxon>Thermotogati</taxon>
        <taxon>Deinococcota</taxon>
        <taxon>Deinococci</taxon>
        <taxon>Deinococcales</taxon>
        <taxon>Deinococcaceae</taxon>
        <taxon>Deinococcus</taxon>
    </lineage>
</organism>